<evidence type="ECO:0000256" key="1">
    <source>
        <dbReference type="ARBA" id="ARBA00004141"/>
    </source>
</evidence>
<evidence type="ECO:0000259" key="6">
    <source>
        <dbReference type="Pfam" id="PF00892"/>
    </source>
</evidence>
<dbReference type="InterPro" id="IPR050638">
    <property type="entry name" value="AA-Vitamin_Transporters"/>
</dbReference>
<dbReference type="SUPFAM" id="SSF103481">
    <property type="entry name" value="Multidrug resistance efflux transporter EmrE"/>
    <property type="match status" value="2"/>
</dbReference>
<feature type="transmembrane region" description="Helical" evidence="5">
    <location>
        <begin position="282"/>
        <end position="304"/>
    </location>
</feature>
<comment type="subcellular location">
    <subcellularLocation>
        <location evidence="1">Membrane</location>
        <topology evidence="1">Multi-pass membrane protein</topology>
    </subcellularLocation>
</comment>
<keyword evidence="3 5" id="KW-1133">Transmembrane helix</keyword>
<evidence type="ECO:0000313" key="8">
    <source>
        <dbReference type="Proteomes" id="UP000297729"/>
    </source>
</evidence>
<dbReference type="OrthoDB" id="7158585at2"/>
<dbReference type="InterPro" id="IPR037185">
    <property type="entry name" value="EmrE-like"/>
</dbReference>
<organism evidence="7 8">
    <name type="scientific">Duganella callida</name>
    <dbReference type="NCBI Taxonomy" id="2561932"/>
    <lineage>
        <taxon>Bacteria</taxon>
        <taxon>Pseudomonadati</taxon>
        <taxon>Pseudomonadota</taxon>
        <taxon>Betaproteobacteria</taxon>
        <taxon>Burkholderiales</taxon>
        <taxon>Oxalobacteraceae</taxon>
        <taxon>Telluria group</taxon>
        <taxon>Duganella</taxon>
    </lineage>
</organism>
<dbReference type="Proteomes" id="UP000297729">
    <property type="component" value="Unassembled WGS sequence"/>
</dbReference>
<dbReference type="EMBL" id="SPVG01000050">
    <property type="protein sequence ID" value="TFW28560.1"/>
    <property type="molecule type" value="Genomic_DNA"/>
</dbReference>
<evidence type="ECO:0000256" key="2">
    <source>
        <dbReference type="ARBA" id="ARBA00022692"/>
    </source>
</evidence>
<dbReference type="PANTHER" id="PTHR32322:SF9">
    <property type="entry name" value="AMINO-ACID METABOLITE EFFLUX PUMP-RELATED"/>
    <property type="match status" value="1"/>
</dbReference>
<reference evidence="7 8" key="1">
    <citation type="submission" date="2019-03" db="EMBL/GenBank/DDBJ databases">
        <title>Draft Genome Sequence of Duganella callidus sp. nov., a Novel Duganella Species Isolated from Cultivated Soil.</title>
        <authorList>
            <person name="Raths R."/>
            <person name="Peta V."/>
            <person name="Bucking H."/>
        </authorList>
    </citation>
    <scope>NUCLEOTIDE SEQUENCE [LARGE SCALE GENOMIC DNA]</scope>
    <source>
        <strain evidence="7 8">DN04</strain>
    </source>
</reference>
<protein>
    <submittedName>
        <fullName evidence="7">EamA family transporter</fullName>
    </submittedName>
</protein>
<feature type="transmembrane region" description="Helical" evidence="5">
    <location>
        <begin position="96"/>
        <end position="118"/>
    </location>
</feature>
<comment type="caution">
    <text evidence="7">The sequence shown here is derived from an EMBL/GenBank/DDBJ whole genome shotgun (WGS) entry which is preliminary data.</text>
</comment>
<gene>
    <name evidence="7" type="ORF">E4L98_05475</name>
</gene>
<feature type="transmembrane region" description="Helical" evidence="5">
    <location>
        <begin position="221"/>
        <end position="244"/>
    </location>
</feature>
<sequence length="308" mass="32917">MAGMTTPASSFSTRDLLSALVVVIIWGTNFVAMKIGLRNLTPFQLGAARYVFAILPLILIVKPPKLPAKWVIAYGLSQGVGQFGLLFLSLKIGMSASLASVILQTQVFFTAIFGFVLLKEHASRALIAGLMLAALGLGCFAMSALQSASAADITPAGFVLCLSGAAMWAVSNIVVRRAQKATPEFNVISFIVWCGAVPIVPFILLSLAFDDPATRWQWVGAPFATWAAVAFIGWMSTIVGYAMWTRLLKRHPVNRVAPFSLGVPVIGIASGMLALGDVINGWQWAGVALIVISLICTMFGGRWLDRNA</sequence>
<feature type="domain" description="EamA" evidence="6">
    <location>
        <begin position="157"/>
        <end position="298"/>
    </location>
</feature>
<dbReference type="PANTHER" id="PTHR32322">
    <property type="entry name" value="INNER MEMBRANE TRANSPORTER"/>
    <property type="match status" value="1"/>
</dbReference>
<feature type="domain" description="EamA" evidence="6">
    <location>
        <begin position="17"/>
        <end position="138"/>
    </location>
</feature>
<dbReference type="GO" id="GO:0016020">
    <property type="term" value="C:membrane"/>
    <property type="evidence" value="ECO:0007669"/>
    <property type="project" value="UniProtKB-SubCell"/>
</dbReference>
<dbReference type="Gene3D" id="1.10.3730.20">
    <property type="match status" value="1"/>
</dbReference>
<feature type="transmembrane region" description="Helical" evidence="5">
    <location>
        <begin position="187"/>
        <end position="209"/>
    </location>
</feature>
<keyword evidence="2 5" id="KW-0812">Transmembrane</keyword>
<keyword evidence="8" id="KW-1185">Reference proteome</keyword>
<keyword evidence="4 5" id="KW-0472">Membrane</keyword>
<feature type="transmembrane region" description="Helical" evidence="5">
    <location>
        <begin position="43"/>
        <end position="61"/>
    </location>
</feature>
<proteinExistence type="predicted"/>
<feature type="transmembrane region" description="Helical" evidence="5">
    <location>
        <begin position="125"/>
        <end position="145"/>
    </location>
</feature>
<evidence type="ECO:0000256" key="5">
    <source>
        <dbReference type="SAM" id="Phobius"/>
    </source>
</evidence>
<evidence type="ECO:0000256" key="4">
    <source>
        <dbReference type="ARBA" id="ARBA00023136"/>
    </source>
</evidence>
<feature type="transmembrane region" description="Helical" evidence="5">
    <location>
        <begin position="256"/>
        <end position="276"/>
    </location>
</feature>
<dbReference type="InterPro" id="IPR000620">
    <property type="entry name" value="EamA_dom"/>
</dbReference>
<evidence type="ECO:0000256" key="3">
    <source>
        <dbReference type="ARBA" id="ARBA00022989"/>
    </source>
</evidence>
<name>A0A4Y9SPA4_9BURK</name>
<evidence type="ECO:0000313" key="7">
    <source>
        <dbReference type="EMBL" id="TFW28560.1"/>
    </source>
</evidence>
<accession>A0A4Y9SPA4</accession>
<dbReference type="AlphaFoldDB" id="A0A4Y9SPA4"/>
<feature type="transmembrane region" description="Helical" evidence="5">
    <location>
        <begin position="16"/>
        <end position="37"/>
    </location>
</feature>
<feature type="transmembrane region" description="Helical" evidence="5">
    <location>
        <begin position="157"/>
        <end position="175"/>
    </location>
</feature>
<dbReference type="Pfam" id="PF00892">
    <property type="entry name" value="EamA"/>
    <property type="match status" value="2"/>
</dbReference>